<evidence type="ECO:0000256" key="1">
    <source>
        <dbReference type="ARBA" id="ARBA00004141"/>
    </source>
</evidence>
<organism evidence="7 8">
    <name type="scientific">Mytilus edulis</name>
    <name type="common">Blue mussel</name>
    <dbReference type="NCBI Taxonomy" id="6550"/>
    <lineage>
        <taxon>Eukaryota</taxon>
        <taxon>Metazoa</taxon>
        <taxon>Spiralia</taxon>
        <taxon>Lophotrochozoa</taxon>
        <taxon>Mollusca</taxon>
        <taxon>Bivalvia</taxon>
        <taxon>Autobranchia</taxon>
        <taxon>Pteriomorphia</taxon>
        <taxon>Mytilida</taxon>
        <taxon>Mytiloidea</taxon>
        <taxon>Mytilidae</taxon>
        <taxon>Mytilinae</taxon>
        <taxon>Mytilus</taxon>
    </lineage>
</organism>
<accession>A0A8S3SW48</accession>
<dbReference type="InterPro" id="IPR008952">
    <property type="entry name" value="Tetraspanin_EC2_sf"/>
</dbReference>
<dbReference type="AlphaFoldDB" id="A0A8S3SW48"/>
<dbReference type="PANTHER" id="PTHR19282">
    <property type="entry name" value="TETRASPANIN"/>
    <property type="match status" value="1"/>
</dbReference>
<feature type="transmembrane region" description="Helical" evidence="6">
    <location>
        <begin position="475"/>
        <end position="498"/>
    </location>
</feature>
<feature type="transmembrane region" description="Helical" evidence="6">
    <location>
        <begin position="99"/>
        <end position="124"/>
    </location>
</feature>
<dbReference type="PANTHER" id="PTHR19282:SF544">
    <property type="entry name" value="TETRASPANIN"/>
    <property type="match status" value="1"/>
</dbReference>
<dbReference type="Proteomes" id="UP000683360">
    <property type="component" value="Unassembled WGS sequence"/>
</dbReference>
<feature type="transmembrane region" description="Helical" evidence="6">
    <location>
        <begin position="12"/>
        <end position="37"/>
    </location>
</feature>
<dbReference type="OrthoDB" id="6151390at2759"/>
<keyword evidence="4 6" id="KW-0472">Membrane</keyword>
<dbReference type="GO" id="GO:0005886">
    <property type="term" value="C:plasma membrane"/>
    <property type="evidence" value="ECO:0007669"/>
    <property type="project" value="TreeGrafter"/>
</dbReference>
<feature type="transmembrane region" description="Helical" evidence="6">
    <location>
        <begin position="343"/>
        <end position="368"/>
    </location>
</feature>
<protein>
    <submittedName>
        <fullName evidence="7">TSPAN11</fullName>
    </submittedName>
</protein>
<feature type="transmembrane region" description="Helical" evidence="6">
    <location>
        <begin position="783"/>
        <end position="808"/>
    </location>
</feature>
<gene>
    <name evidence="7" type="ORF">MEDL_36031</name>
</gene>
<dbReference type="InterPro" id="IPR018499">
    <property type="entry name" value="Tetraspanin/Peripherin"/>
</dbReference>
<sequence length="949" mass="106496">MAKINGSHITVSANIILTASLITRTLTFGFIFMSIYIKVKDDILDEEVIKIIDVEVVAGMPLGSTVRSIIFSLIGVFVVELITGIVGLYGAFRREKLMLAVAVVLSSFLICVYIIYIVLLSIIYHKKTELYNTLLDYTKAYESGNNYLSYWNRVETFPEFLTKLGCQNSSPERHYCWSLYVQELGSYLEIYIGIIVTCMVCQICSIVAAEYIFRKLEFKEKKPSISENKYYLLLSLKHGILRNLIIFIKDNWSRSKVVFASVILKISSLVAGLGLLGLGLTLIGDVFISDGSLRHIFYKMQFYHYYFYDILVGLAAASVVIGICTSLVAVLGLLGSSRKSKRFLITSSVLSFTLHVPRVIAVVIWIVFIEEINDNMKFQLWLQQLGYFYGGNGNEITGKWNDMIMTLQCCGVNYYSETHTTQGIQFCCKNAHPRILDKEDPNTNSYSGIFNYFGGCGGYKTDTCAEVILDKTEMFVGWFLAIVLLQIVLEIVGCLFVNKEYSDIKSTKKPDSSTGEQMHTKSILFRKIFGEIKSFFLSNWKRSKLTLVRFISLGTIFICSIVVLCLAINIRYDKVFGNSDIEDIFSRLNVTDHTFSRAINIFSIVTVTFSSVSIAVVIFSIVVMAVQKWKSVLNIVTAGILSAVVVANIVQIGLWGKFLAGVSSELENELMAQFVSQDGGYQYSQNSATYDTSLSLSWNTLFVQAECCGVGPLIESSFTSTKWYSSGDRSGNRIPVQCCISQSDVFPYSTRTDSNCTSSMLDGYFYSQSCDDAVEKILKTYSIIFFVFMAITILAEMCCIIMTVFDVLRLKKLPLGLKAGDDKKEIIRENEKHMLEQSIGDEANKSENKKIQKDKPEKISQIKKSKSRGAFDLQKKESTIIQEKHEDKIELQPVKSMEIADKNKAAGENMQVDTLSGTKLNDDAEVETVADKDTTARDTTIEDATDTSN</sequence>
<feature type="transmembrane region" description="Helical" evidence="6">
    <location>
        <begin position="601"/>
        <end position="625"/>
    </location>
</feature>
<dbReference type="SUPFAM" id="SSF48652">
    <property type="entry name" value="Tetraspanin"/>
    <property type="match status" value="1"/>
</dbReference>
<comment type="subcellular location">
    <subcellularLocation>
        <location evidence="1">Membrane</location>
        <topology evidence="1">Multi-pass membrane protein</topology>
    </subcellularLocation>
</comment>
<feature type="transmembrane region" description="Helical" evidence="6">
    <location>
        <begin position="632"/>
        <end position="654"/>
    </location>
</feature>
<feature type="compositionally biased region" description="Basic and acidic residues" evidence="5">
    <location>
        <begin position="842"/>
        <end position="859"/>
    </location>
</feature>
<dbReference type="EMBL" id="CAJPWZ010001766">
    <property type="protein sequence ID" value="CAG2222692.1"/>
    <property type="molecule type" value="Genomic_DNA"/>
</dbReference>
<evidence type="ECO:0000313" key="7">
    <source>
        <dbReference type="EMBL" id="CAG2222692.1"/>
    </source>
</evidence>
<keyword evidence="2 6" id="KW-0812">Transmembrane</keyword>
<evidence type="ECO:0000256" key="4">
    <source>
        <dbReference type="ARBA" id="ARBA00023136"/>
    </source>
</evidence>
<feature type="region of interest" description="Disordered" evidence="5">
    <location>
        <begin position="837"/>
        <end position="859"/>
    </location>
</feature>
<proteinExistence type="predicted"/>
<dbReference type="Pfam" id="PF00335">
    <property type="entry name" value="Tetraspanin"/>
    <property type="match status" value="2"/>
</dbReference>
<feature type="compositionally biased region" description="Basic and acidic residues" evidence="5">
    <location>
        <begin position="929"/>
        <end position="940"/>
    </location>
</feature>
<keyword evidence="8" id="KW-1185">Reference proteome</keyword>
<name>A0A8S3SW48_MYTED</name>
<evidence type="ECO:0000256" key="2">
    <source>
        <dbReference type="ARBA" id="ARBA00022692"/>
    </source>
</evidence>
<feature type="transmembrane region" description="Helical" evidence="6">
    <location>
        <begin position="69"/>
        <end position="92"/>
    </location>
</feature>
<comment type="caution">
    <text evidence="7">The sequence shown here is derived from an EMBL/GenBank/DDBJ whole genome shotgun (WGS) entry which is preliminary data.</text>
</comment>
<evidence type="ECO:0000256" key="6">
    <source>
        <dbReference type="SAM" id="Phobius"/>
    </source>
</evidence>
<feature type="transmembrane region" description="Helical" evidence="6">
    <location>
        <begin position="257"/>
        <end position="283"/>
    </location>
</feature>
<evidence type="ECO:0000313" key="8">
    <source>
        <dbReference type="Proteomes" id="UP000683360"/>
    </source>
</evidence>
<reference evidence="7" key="1">
    <citation type="submission" date="2021-03" db="EMBL/GenBank/DDBJ databases">
        <authorList>
            <person name="Bekaert M."/>
        </authorList>
    </citation>
    <scope>NUCLEOTIDE SEQUENCE</scope>
</reference>
<feature type="transmembrane region" description="Helical" evidence="6">
    <location>
        <begin position="547"/>
        <end position="570"/>
    </location>
</feature>
<evidence type="ECO:0000256" key="5">
    <source>
        <dbReference type="SAM" id="MobiDB-lite"/>
    </source>
</evidence>
<feature type="region of interest" description="Disordered" evidence="5">
    <location>
        <begin position="900"/>
        <end position="949"/>
    </location>
</feature>
<feature type="transmembrane region" description="Helical" evidence="6">
    <location>
        <begin position="190"/>
        <end position="213"/>
    </location>
</feature>
<evidence type="ECO:0000256" key="3">
    <source>
        <dbReference type="ARBA" id="ARBA00022989"/>
    </source>
</evidence>
<keyword evidence="3 6" id="KW-1133">Transmembrane helix</keyword>
<feature type="transmembrane region" description="Helical" evidence="6">
    <location>
        <begin position="303"/>
        <end position="331"/>
    </location>
</feature>